<protein>
    <submittedName>
        <fullName evidence="3">Uma2 family endonuclease</fullName>
    </submittedName>
</protein>
<organism evidence="2 3">
    <name type="scientific">Globodera pallida</name>
    <name type="common">Potato cyst nematode worm</name>
    <name type="synonym">Heterodera pallida</name>
    <dbReference type="NCBI Taxonomy" id="36090"/>
    <lineage>
        <taxon>Eukaryota</taxon>
        <taxon>Metazoa</taxon>
        <taxon>Ecdysozoa</taxon>
        <taxon>Nematoda</taxon>
        <taxon>Chromadorea</taxon>
        <taxon>Rhabditida</taxon>
        <taxon>Tylenchina</taxon>
        <taxon>Tylenchomorpha</taxon>
        <taxon>Tylenchoidea</taxon>
        <taxon>Heteroderidae</taxon>
        <taxon>Heteroderinae</taxon>
        <taxon>Globodera</taxon>
    </lineage>
</organism>
<dbReference type="Proteomes" id="UP000050741">
    <property type="component" value="Unassembled WGS sequence"/>
</dbReference>
<reference evidence="2" key="1">
    <citation type="submission" date="2013-12" db="EMBL/GenBank/DDBJ databases">
        <authorList>
            <person name="Aslett M."/>
        </authorList>
    </citation>
    <scope>NUCLEOTIDE SEQUENCE [LARGE SCALE GENOMIC DNA]</scope>
    <source>
        <strain evidence="2">Lindley</strain>
    </source>
</reference>
<dbReference type="AlphaFoldDB" id="A0A183CTD4"/>
<keyword evidence="2" id="KW-1185">Reference proteome</keyword>
<dbReference type="WBParaSite" id="GPLIN_001614200">
    <property type="protein sequence ID" value="GPLIN_001614200"/>
    <property type="gene ID" value="GPLIN_001614200"/>
</dbReference>
<proteinExistence type="predicted"/>
<name>A0A183CTD4_GLOPA</name>
<sequence>MSEPSSTIPEDDTFENYSPEYNSWEPSDNCDFKNLAL</sequence>
<evidence type="ECO:0000313" key="2">
    <source>
        <dbReference type="Proteomes" id="UP000050741"/>
    </source>
</evidence>
<accession>A0A183CTD4</accession>
<evidence type="ECO:0000313" key="3">
    <source>
        <dbReference type="WBParaSite" id="GPLIN_001614200"/>
    </source>
</evidence>
<reference evidence="3" key="3">
    <citation type="submission" date="2016-06" db="UniProtKB">
        <authorList>
            <consortium name="WormBaseParasite"/>
        </authorList>
    </citation>
    <scope>IDENTIFICATION</scope>
</reference>
<reference evidence="2" key="2">
    <citation type="submission" date="2014-05" db="EMBL/GenBank/DDBJ databases">
        <title>The genome and life-stage specific transcriptomes of Globodera pallida elucidate key aspects of plant parasitism by a cyst nematode.</title>
        <authorList>
            <person name="Cotton J.A."/>
            <person name="Lilley C.J."/>
            <person name="Jones L.M."/>
            <person name="Kikuchi T."/>
            <person name="Reid A.J."/>
            <person name="Thorpe P."/>
            <person name="Tsai I.J."/>
            <person name="Beasley H."/>
            <person name="Blok V."/>
            <person name="Cock P.J.A."/>
            <person name="Van den Akker S.E."/>
            <person name="Holroyd N."/>
            <person name="Hunt M."/>
            <person name="Mantelin S."/>
            <person name="Naghra H."/>
            <person name="Pain A."/>
            <person name="Palomares-Rius J.E."/>
            <person name="Zarowiecki M."/>
            <person name="Berriman M."/>
            <person name="Jones J.T."/>
            <person name="Urwin P.E."/>
        </authorList>
    </citation>
    <scope>NUCLEOTIDE SEQUENCE [LARGE SCALE GENOMIC DNA]</scope>
    <source>
        <strain evidence="2">Lindley</strain>
    </source>
</reference>
<feature type="region of interest" description="Disordered" evidence="1">
    <location>
        <begin position="1"/>
        <end position="22"/>
    </location>
</feature>
<evidence type="ECO:0000256" key="1">
    <source>
        <dbReference type="SAM" id="MobiDB-lite"/>
    </source>
</evidence>